<dbReference type="KEGG" id="ttl:TtJL18_2440"/>
<protein>
    <recommendedName>
        <fullName evidence="6">Mutator family transposase</fullName>
    </recommendedName>
</protein>
<dbReference type="Proteomes" id="UP000007388">
    <property type="component" value="Plasmid pTTJL1802"/>
</dbReference>
<dbReference type="Pfam" id="PF00872">
    <property type="entry name" value="Transposase_mut"/>
    <property type="match status" value="2"/>
</dbReference>
<dbReference type="GO" id="GO:0003677">
    <property type="term" value="F:DNA binding"/>
    <property type="evidence" value="ECO:0007669"/>
    <property type="project" value="UniProtKB-UniRule"/>
</dbReference>
<comment type="similarity">
    <text evidence="2 6">Belongs to the transposase mutator family.</text>
</comment>
<dbReference type="InterPro" id="IPR001207">
    <property type="entry name" value="Transposase_mutator"/>
</dbReference>
<keyword evidence="6" id="KW-0814">Transposable element</keyword>
<evidence type="ECO:0000256" key="1">
    <source>
        <dbReference type="ARBA" id="ARBA00002190"/>
    </source>
</evidence>
<evidence type="ECO:0000313" key="8">
    <source>
        <dbReference type="Proteomes" id="UP000007388"/>
    </source>
</evidence>
<keyword evidence="3 6" id="KW-0815">Transposition</keyword>
<evidence type="ECO:0000313" key="7">
    <source>
        <dbReference type="EMBL" id="AFH40264.1"/>
    </source>
</evidence>
<accession>H9ZVA4</accession>
<gene>
    <name evidence="7" type="ORF">TtJL18_2440</name>
</gene>
<keyword evidence="5 6" id="KW-0233">DNA recombination</keyword>
<dbReference type="AlphaFoldDB" id="H9ZVA4"/>
<proteinExistence type="inferred from homology"/>
<name>H9ZVA4_THETH</name>
<evidence type="ECO:0000256" key="2">
    <source>
        <dbReference type="ARBA" id="ARBA00010961"/>
    </source>
</evidence>
<keyword evidence="7" id="KW-0614">Plasmid</keyword>
<dbReference type="PANTHER" id="PTHR33217">
    <property type="entry name" value="TRANSPOSASE FOR INSERTION SEQUENCE ELEMENT IS1081"/>
    <property type="match status" value="1"/>
</dbReference>
<evidence type="ECO:0000256" key="3">
    <source>
        <dbReference type="ARBA" id="ARBA00022578"/>
    </source>
</evidence>
<dbReference type="EMBL" id="CP003254">
    <property type="protein sequence ID" value="AFH40264.1"/>
    <property type="molecule type" value="Genomic_DNA"/>
</dbReference>
<dbReference type="PATRIC" id="fig|798128.4.peg.2373"/>
<evidence type="ECO:0000256" key="6">
    <source>
        <dbReference type="RuleBase" id="RU365089"/>
    </source>
</evidence>
<dbReference type="HOGENOM" id="CLU_036805_2_0_0"/>
<dbReference type="GO" id="GO:0006313">
    <property type="term" value="P:DNA transposition"/>
    <property type="evidence" value="ECO:0007669"/>
    <property type="project" value="UniProtKB-UniRule"/>
</dbReference>
<dbReference type="GO" id="GO:0004803">
    <property type="term" value="F:transposase activity"/>
    <property type="evidence" value="ECO:0007669"/>
    <property type="project" value="UniProtKB-UniRule"/>
</dbReference>
<sequence>MDQDTLRILLREAVRETVAEVLQTVLELDRTAFLQVHGGRRNGYYPRKLETTFGQVDLKVPRDRESRYYPAFLKPYARRLVDVGEVAVALYAAGVSQRKAAEILSLLLGHRYSHETLSALTDQVLEAAGAFRTRLLPEEMAFVYLDGLSLKVLRDGEGVARETVYVALGVTPSGERRVLGFWLLPPESALGWEGVLGELWQRGLRRVRCVVHGVRWSLSQVRARDRGLLAEDLRRVYGAESREEALGALEEVKAAWGSRYPGVVGLWVQDSGAFLRFYGYPKVLWPYLRSTNLMERFIREVRRGTKVRDHKFPKEEAVYKLLYLESERQEGRWAERKLKGFSEVKEVLEKMLQERYAPRTQTLTHNS</sequence>
<keyword evidence="4 6" id="KW-0238">DNA-binding</keyword>
<evidence type="ECO:0000256" key="5">
    <source>
        <dbReference type="ARBA" id="ARBA00023172"/>
    </source>
</evidence>
<reference evidence="7 8" key="1">
    <citation type="journal article" date="2013" name="Genome Announc.">
        <title>Whole Genome Sequencing of Thermus oshimai JL-2 and Thermus thermophilus JL-18, Incomplete Denitrifiers from the United States Great Basin.</title>
        <authorList>
            <person name="Murugapiran S.K."/>
            <person name="Huntemann M."/>
            <person name="Wei C.L."/>
            <person name="Han J."/>
            <person name="Detter J.C."/>
            <person name="Han C.S."/>
            <person name="Erkkila T.H."/>
            <person name="Teshima H."/>
            <person name="Chen A."/>
            <person name="Kyrpides N."/>
            <person name="Mavrommatis K."/>
            <person name="Markowitz V."/>
            <person name="Szeto E."/>
            <person name="Ivanova N."/>
            <person name="Pagani I."/>
            <person name="Lam J."/>
            <person name="McDonald A.I."/>
            <person name="Dodsworth J.A."/>
            <person name="Pati A."/>
            <person name="Goodwin L."/>
            <person name="Peters L."/>
            <person name="Pitluck S."/>
            <person name="Woyke T."/>
            <person name="Hedlund B.P."/>
        </authorList>
    </citation>
    <scope>NUCLEOTIDE SEQUENCE [LARGE SCALE GENOMIC DNA]</scope>
    <source>
        <strain evidence="7 8">JL-18</strain>
        <plasmid evidence="7 8">pTTJL1802</plasmid>
    </source>
</reference>
<organism evidence="7 8">
    <name type="scientific">Thermus thermophilus JL-18</name>
    <dbReference type="NCBI Taxonomy" id="798128"/>
    <lineage>
        <taxon>Bacteria</taxon>
        <taxon>Thermotogati</taxon>
        <taxon>Deinococcota</taxon>
        <taxon>Deinococci</taxon>
        <taxon>Thermales</taxon>
        <taxon>Thermaceae</taxon>
        <taxon>Thermus</taxon>
    </lineage>
</organism>
<geneLocation type="plasmid" evidence="7 8">
    <name>pTTJL1802</name>
</geneLocation>
<dbReference type="PANTHER" id="PTHR33217:SF8">
    <property type="entry name" value="MUTATOR FAMILY TRANSPOSASE"/>
    <property type="match status" value="1"/>
</dbReference>
<comment type="function">
    <text evidence="1 6">Required for the transposition of the insertion element.</text>
</comment>
<evidence type="ECO:0000256" key="4">
    <source>
        <dbReference type="ARBA" id="ARBA00023125"/>
    </source>
</evidence>